<dbReference type="InterPro" id="IPR008283">
    <property type="entry name" value="Peptidase_M17_N"/>
</dbReference>
<accession>A0A1S7LKG1</accession>
<name>A0A1S7LKG1_MAGMO</name>
<comment type="function">
    <text evidence="8">Presumably involved in the processing and regular turnover of intracellular proteins. Catalyzes the removal of unsubstituted N-terminal amino acids from various peptides.</text>
</comment>
<evidence type="ECO:0000256" key="2">
    <source>
        <dbReference type="ARBA" id="ARBA00000967"/>
    </source>
</evidence>
<feature type="domain" description="Cytosol aminopeptidase" evidence="9">
    <location>
        <begin position="351"/>
        <end position="358"/>
    </location>
</feature>
<keyword evidence="4 8" id="KW-0031">Aminopeptidase</keyword>
<feature type="binding site" evidence="8">
    <location>
        <position position="353"/>
    </location>
    <ligand>
        <name>Mn(2+)</name>
        <dbReference type="ChEBI" id="CHEBI:29035"/>
        <label>1</label>
    </ligand>
</feature>
<reference evidence="10" key="1">
    <citation type="submission" date="2015-04" db="EMBL/GenBank/DDBJ databases">
        <authorList>
            <person name="Syromyatnikov M.Y."/>
            <person name="Popov V.N."/>
        </authorList>
    </citation>
    <scope>NUCLEOTIDE SEQUENCE</scope>
    <source>
        <strain evidence="10">MO-1</strain>
    </source>
</reference>
<dbReference type="InterPro" id="IPR000819">
    <property type="entry name" value="Peptidase_M17_C"/>
</dbReference>
<feature type="active site" evidence="8">
    <location>
        <position position="357"/>
    </location>
</feature>
<feature type="binding site" evidence="8">
    <location>
        <position position="355"/>
    </location>
    <ligand>
        <name>Mn(2+)</name>
        <dbReference type="ChEBI" id="CHEBI:29035"/>
        <label>1</label>
    </ligand>
</feature>
<dbReference type="SUPFAM" id="SSF52949">
    <property type="entry name" value="Macro domain-like"/>
    <property type="match status" value="1"/>
</dbReference>
<feature type="binding site" evidence="8">
    <location>
        <position position="276"/>
    </location>
    <ligand>
        <name>Mn(2+)</name>
        <dbReference type="ChEBI" id="CHEBI:29035"/>
        <label>2</label>
    </ligand>
</feature>
<dbReference type="Gene3D" id="3.40.220.10">
    <property type="entry name" value="Leucine Aminopeptidase, subunit E, domain 1"/>
    <property type="match status" value="1"/>
</dbReference>
<evidence type="ECO:0000256" key="5">
    <source>
        <dbReference type="ARBA" id="ARBA00022670"/>
    </source>
</evidence>
<feature type="active site" evidence="8">
    <location>
        <position position="283"/>
    </location>
</feature>
<keyword evidence="7 8" id="KW-0464">Manganese</keyword>
<evidence type="ECO:0000259" key="9">
    <source>
        <dbReference type="PROSITE" id="PS00631"/>
    </source>
</evidence>
<evidence type="ECO:0000256" key="1">
    <source>
        <dbReference type="ARBA" id="ARBA00000135"/>
    </source>
</evidence>
<dbReference type="EMBL" id="LO017727">
    <property type="protein sequence ID" value="CRH06617.1"/>
    <property type="molecule type" value="Genomic_DNA"/>
</dbReference>
<keyword evidence="8" id="KW-0479">Metal-binding</keyword>
<evidence type="ECO:0000256" key="3">
    <source>
        <dbReference type="ARBA" id="ARBA00009528"/>
    </source>
</evidence>
<dbReference type="InterPro" id="IPR023042">
    <property type="entry name" value="Peptidase_M17_leu_NH2_pept"/>
</dbReference>
<dbReference type="Pfam" id="PF02789">
    <property type="entry name" value="Peptidase_M17_N"/>
    <property type="match status" value="1"/>
</dbReference>
<dbReference type="PANTHER" id="PTHR11963:SF23">
    <property type="entry name" value="CYTOSOL AMINOPEPTIDASE"/>
    <property type="match status" value="1"/>
</dbReference>
<dbReference type="GO" id="GO:0070006">
    <property type="term" value="F:metalloaminopeptidase activity"/>
    <property type="evidence" value="ECO:0007669"/>
    <property type="project" value="InterPro"/>
</dbReference>
<evidence type="ECO:0000256" key="8">
    <source>
        <dbReference type="HAMAP-Rule" id="MF_00181"/>
    </source>
</evidence>
<comment type="catalytic activity">
    <reaction evidence="1 8">
        <text>Release of an N-terminal amino acid, Xaa-|-Yaa-, in which Xaa is preferably Leu, but may be other amino acids including Pro although not Arg or Lys, and Yaa may be Pro. Amino acid amides and methyl esters are also readily hydrolyzed, but rates on arylamides are exceedingly low.</text>
        <dbReference type="EC" id="3.4.11.1"/>
    </reaction>
</comment>
<dbReference type="CDD" id="cd00433">
    <property type="entry name" value="Peptidase_M17"/>
    <property type="match status" value="1"/>
</dbReference>
<dbReference type="NCBIfam" id="NF002074">
    <property type="entry name" value="PRK00913.1-4"/>
    <property type="match status" value="1"/>
</dbReference>
<evidence type="ECO:0000256" key="6">
    <source>
        <dbReference type="ARBA" id="ARBA00022801"/>
    </source>
</evidence>
<dbReference type="PROSITE" id="PS00631">
    <property type="entry name" value="CYTOSOL_AP"/>
    <property type="match status" value="1"/>
</dbReference>
<dbReference type="AlphaFoldDB" id="A0A1S7LKG1"/>
<dbReference type="GO" id="GO:0030145">
    <property type="term" value="F:manganese ion binding"/>
    <property type="evidence" value="ECO:0007669"/>
    <property type="project" value="UniProtKB-UniRule"/>
</dbReference>
<dbReference type="NCBIfam" id="NF002073">
    <property type="entry name" value="PRK00913.1-2"/>
    <property type="match status" value="1"/>
</dbReference>
<comment type="cofactor">
    <cofactor evidence="8">
        <name>Mn(2+)</name>
        <dbReference type="ChEBI" id="CHEBI:29035"/>
    </cofactor>
    <text evidence="8">Binds 2 manganese ions per subunit.</text>
</comment>
<dbReference type="SUPFAM" id="SSF53187">
    <property type="entry name" value="Zn-dependent exopeptidases"/>
    <property type="match status" value="1"/>
</dbReference>
<keyword evidence="6 8" id="KW-0378">Hydrolase</keyword>
<evidence type="ECO:0000313" key="10">
    <source>
        <dbReference type="EMBL" id="CRH06617.1"/>
    </source>
</evidence>
<dbReference type="PRINTS" id="PR00481">
    <property type="entry name" value="LAMNOPPTDASE"/>
</dbReference>
<feature type="binding site" evidence="8">
    <location>
        <position position="355"/>
    </location>
    <ligand>
        <name>Mn(2+)</name>
        <dbReference type="ChEBI" id="CHEBI:29035"/>
        <label>2</label>
    </ligand>
</feature>
<dbReference type="GO" id="GO:0006508">
    <property type="term" value="P:proteolysis"/>
    <property type="evidence" value="ECO:0007669"/>
    <property type="project" value="UniProtKB-KW"/>
</dbReference>
<feature type="binding site" evidence="8">
    <location>
        <position position="294"/>
    </location>
    <ligand>
        <name>Mn(2+)</name>
        <dbReference type="ChEBI" id="CHEBI:29035"/>
        <label>2</label>
    </ligand>
</feature>
<evidence type="ECO:0000256" key="7">
    <source>
        <dbReference type="ARBA" id="ARBA00023211"/>
    </source>
</evidence>
<proteinExistence type="inferred from homology"/>
<sequence length="508" mass="54118">MNAQAFQVTCLQDGADLTAADALIVGVFQGDEPQLQPGVEGMDKKLYKAMNRALKAGWITGKVGQSLPLPLPESKAGLPPRALLVGLGKRDKLDEEALRQIGGHTLKACDSQRMVSVISLLGQLQGDDLEAGRSLQALLEGTWLARYRFADYQKTEEEPKPRLQTLQLLGAGDQAEAVVARSEAIARGVWFTRDLCNSPANVLTPKTLADEAKGLAENGNIKSVVWDTTRLRRKGMNGILAVGQGSEVPPRMIVMEHLKGGDRPPLVLVGKAITFDSGGISLKPAANMGDMKFDMSGGGAVLGVMKALDALNWPVNVIGIVPAAENMPSGKAQRPGDVIKMSNGVHVEVLNTDAEGRLILADALVHACSLKPAAVIDMATLTGACVMALGHNATGLMGNDDDLQSELEAVGKLTGERVWRLPMFDEYQDQIKSKVGDIKNVGERGAGTITAACFLSHFVEEEIPWAHLDIAGTGWGVKGKSYIDDGSVGVGVRLLLRLIEGRMQEAEA</sequence>
<protein>
    <recommendedName>
        <fullName evidence="8">Probable cytosol aminopeptidase</fullName>
        <ecNumber evidence="8">3.4.11.1</ecNumber>
    </recommendedName>
    <alternativeName>
        <fullName evidence="8">Leucine aminopeptidase</fullName>
        <shortName evidence="8">LAP</shortName>
        <ecNumber evidence="8">3.4.11.10</ecNumber>
    </alternativeName>
    <alternativeName>
        <fullName evidence="8">Leucyl aminopeptidase</fullName>
    </alternativeName>
</protein>
<keyword evidence="8" id="KW-0963">Cytoplasm</keyword>
<comment type="similarity">
    <text evidence="3 8">Belongs to the peptidase M17 family.</text>
</comment>
<dbReference type="Pfam" id="PF00883">
    <property type="entry name" value="Peptidase_M17"/>
    <property type="match status" value="1"/>
</dbReference>
<dbReference type="GO" id="GO:0005737">
    <property type="term" value="C:cytoplasm"/>
    <property type="evidence" value="ECO:0007669"/>
    <property type="project" value="UniProtKB-SubCell"/>
</dbReference>
<keyword evidence="5 8" id="KW-0645">Protease</keyword>
<comment type="subcellular location">
    <subcellularLocation>
        <location evidence="8">Cytoplasm</location>
    </subcellularLocation>
</comment>
<comment type="catalytic activity">
    <reaction evidence="2 8">
        <text>Release of an N-terminal amino acid, preferentially leucine, but not glutamic or aspartic acids.</text>
        <dbReference type="EC" id="3.4.11.10"/>
    </reaction>
</comment>
<dbReference type="PANTHER" id="PTHR11963">
    <property type="entry name" value="LEUCINE AMINOPEPTIDASE-RELATED"/>
    <property type="match status" value="1"/>
</dbReference>
<dbReference type="EC" id="3.4.11.1" evidence="8"/>
<dbReference type="InterPro" id="IPR011356">
    <property type="entry name" value="Leucine_aapep/pepB"/>
</dbReference>
<dbReference type="Gene3D" id="3.40.630.10">
    <property type="entry name" value="Zn peptidases"/>
    <property type="match status" value="1"/>
</dbReference>
<gene>
    <name evidence="8" type="primary">pepA</name>
    <name evidence="10" type="ORF">MAGMO_2460</name>
</gene>
<dbReference type="HAMAP" id="MF_00181">
    <property type="entry name" value="Cytosol_peptidase_M17"/>
    <property type="match status" value="1"/>
</dbReference>
<feature type="binding site" evidence="8">
    <location>
        <position position="276"/>
    </location>
    <ligand>
        <name>Mn(2+)</name>
        <dbReference type="ChEBI" id="CHEBI:29035"/>
        <label>1</label>
    </ligand>
</feature>
<evidence type="ECO:0000256" key="4">
    <source>
        <dbReference type="ARBA" id="ARBA00022438"/>
    </source>
</evidence>
<dbReference type="EC" id="3.4.11.10" evidence="8"/>
<feature type="binding site" evidence="8">
    <location>
        <position position="271"/>
    </location>
    <ligand>
        <name>Mn(2+)</name>
        <dbReference type="ChEBI" id="CHEBI:29035"/>
        <label>2</label>
    </ligand>
</feature>
<dbReference type="InterPro" id="IPR043472">
    <property type="entry name" value="Macro_dom-like"/>
</dbReference>
<organism evidence="10">
    <name type="scientific">Magnetococcus massalia (strain MO-1)</name>
    <dbReference type="NCBI Taxonomy" id="451514"/>
    <lineage>
        <taxon>Bacteria</taxon>
        <taxon>Pseudomonadati</taxon>
        <taxon>Pseudomonadota</taxon>
        <taxon>Magnetococcia</taxon>
        <taxon>Magnetococcales</taxon>
        <taxon>Magnetococcaceae</taxon>
        <taxon>Magnetococcus</taxon>
    </lineage>
</organism>